<dbReference type="OrthoDB" id="9804804at2"/>
<keyword evidence="1" id="KW-0812">Transmembrane</keyword>
<evidence type="ECO:0000313" key="4">
    <source>
        <dbReference type="Proteomes" id="UP000035199"/>
    </source>
</evidence>
<dbReference type="Proteomes" id="UP000035199">
    <property type="component" value="Chromosome"/>
</dbReference>
<dbReference type="PATRIC" id="fig|571915.4.peg.2235"/>
<protein>
    <submittedName>
        <fullName evidence="3">Putative DUF2892 family protein</fullName>
    </submittedName>
</protein>
<dbReference type="RefSeq" id="WP_047262446.1">
    <property type="nucleotide sequence ID" value="NZ_CP011542.1"/>
</dbReference>
<accession>A0A0G3H5I6</accession>
<dbReference type="STRING" id="571915.CMUST_10505"/>
<name>A0A0G3H5I6_9CORY</name>
<keyword evidence="1" id="KW-0472">Membrane</keyword>
<keyword evidence="1" id="KW-1133">Transmembrane helix</keyword>
<keyword evidence="4" id="KW-1185">Reference proteome</keyword>
<dbReference type="InterPro" id="IPR021309">
    <property type="entry name" value="YgaP-like_TM"/>
</dbReference>
<evidence type="ECO:0000313" key="3">
    <source>
        <dbReference type="EMBL" id="AKK06417.1"/>
    </source>
</evidence>
<evidence type="ECO:0000259" key="2">
    <source>
        <dbReference type="Pfam" id="PF11127"/>
    </source>
</evidence>
<proteinExistence type="predicted"/>
<sequence>MTKNLSNQDRIIRVVASLLIGFGGMLASNAIFAIIMWILSVILLVTAIIGFCPIYKALGKSTCDIDPNNTTNP</sequence>
<reference evidence="4" key="2">
    <citation type="submission" date="2015-05" db="EMBL/GenBank/DDBJ databases">
        <title>Complete genome sequence of Corynebacterium mustelae DSM 45274, isolated from various tissues of a male ferret with lethal sepsis.</title>
        <authorList>
            <person name="Ruckert C."/>
            <person name="Albersmeier A."/>
            <person name="Winkler A."/>
            <person name="Tauch A."/>
        </authorList>
    </citation>
    <scope>NUCLEOTIDE SEQUENCE [LARGE SCALE GENOMIC DNA]</scope>
    <source>
        <strain evidence="4">DSM 45274</strain>
    </source>
</reference>
<dbReference type="Pfam" id="PF11127">
    <property type="entry name" value="YgaP-like_TM"/>
    <property type="match status" value="1"/>
</dbReference>
<dbReference type="KEGG" id="cmv:CMUST_10505"/>
<gene>
    <name evidence="3" type="ORF">CMUST_10505</name>
</gene>
<feature type="transmembrane region" description="Helical" evidence="1">
    <location>
        <begin position="34"/>
        <end position="55"/>
    </location>
</feature>
<feature type="domain" description="Inner membrane protein YgaP-like transmembrane" evidence="2">
    <location>
        <begin position="1"/>
        <end position="64"/>
    </location>
</feature>
<feature type="transmembrane region" description="Helical" evidence="1">
    <location>
        <begin position="12"/>
        <end position="28"/>
    </location>
</feature>
<dbReference type="AlphaFoldDB" id="A0A0G3H5I6"/>
<evidence type="ECO:0000256" key="1">
    <source>
        <dbReference type="SAM" id="Phobius"/>
    </source>
</evidence>
<organism evidence="3 4">
    <name type="scientific">Corynebacterium mustelae</name>
    <dbReference type="NCBI Taxonomy" id="571915"/>
    <lineage>
        <taxon>Bacteria</taxon>
        <taxon>Bacillati</taxon>
        <taxon>Actinomycetota</taxon>
        <taxon>Actinomycetes</taxon>
        <taxon>Mycobacteriales</taxon>
        <taxon>Corynebacteriaceae</taxon>
        <taxon>Corynebacterium</taxon>
    </lineage>
</organism>
<dbReference type="EMBL" id="CP011542">
    <property type="protein sequence ID" value="AKK06417.1"/>
    <property type="molecule type" value="Genomic_DNA"/>
</dbReference>
<reference evidence="3 4" key="1">
    <citation type="journal article" date="2015" name="Genome Announc.">
        <title>Complete Genome Sequence of the Type Strain Corynebacterium mustelae DSM 45274, Isolated from Various Tissues of a Male Ferret with Lethal Sepsis.</title>
        <authorList>
            <person name="Ruckert C."/>
            <person name="Eimer J."/>
            <person name="Winkler A."/>
            <person name="Tauch A."/>
        </authorList>
    </citation>
    <scope>NUCLEOTIDE SEQUENCE [LARGE SCALE GENOMIC DNA]</scope>
    <source>
        <strain evidence="3 4">DSM 45274</strain>
    </source>
</reference>